<dbReference type="EMBL" id="JAEDAF010000010">
    <property type="protein sequence ID" value="MBH8580759.1"/>
    <property type="molecule type" value="Genomic_DNA"/>
</dbReference>
<reference evidence="7 9" key="1">
    <citation type="submission" date="2019-07" db="EMBL/GenBank/DDBJ databases">
        <title>Whole genome shotgun sequence of Halomonas pacifica NBRC 102220.</title>
        <authorList>
            <person name="Hosoyama A."/>
            <person name="Uohara A."/>
            <person name="Ohji S."/>
            <person name="Ichikawa N."/>
        </authorList>
    </citation>
    <scope>NUCLEOTIDE SEQUENCE [LARGE SCALE GENOMIC DNA]</scope>
    <source>
        <strain evidence="7 9">NBRC 102220</strain>
    </source>
</reference>
<name>A0A510X864_9GAMM</name>
<dbReference type="OrthoDB" id="5702716at2"/>
<keyword evidence="4 6" id="KW-1133">Transmembrane helix</keyword>
<evidence type="ECO:0000256" key="6">
    <source>
        <dbReference type="SAM" id="Phobius"/>
    </source>
</evidence>
<reference evidence="8 10" key="2">
    <citation type="submission" date="2020-12" db="EMBL/GenBank/DDBJ databases">
        <title>Draft genome sequence of Halomonas pacifica strain CARE-V15.</title>
        <authorList>
            <person name="Vignesh N."/>
            <person name="Thabitha A."/>
            <person name="Saravanan R."/>
            <person name="Manigandan V."/>
        </authorList>
    </citation>
    <scope>NUCLEOTIDE SEQUENCE [LARGE SCALE GENOMIC DNA]</scope>
    <source>
        <strain evidence="8 10">CARE-V15</strain>
    </source>
</reference>
<gene>
    <name evidence="7" type="ORF">HPA02_14640</name>
    <name evidence="8" type="ORF">I7V36_11705</name>
</gene>
<dbReference type="EMBL" id="BJUK01000013">
    <property type="protein sequence ID" value="GEK47181.1"/>
    <property type="molecule type" value="Genomic_DNA"/>
</dbReference>
<keyword evidence="9" id="KW-1185">Reference proteome</keyword>
<dbReference type="InterPro" id="IPR005598">
    <property type="entry name" value="ATP_synth_I"/>
</dbReference>
<proteinExistence type="predicted"/>
<evidence type="ECO:0000256" key="2">
    <source>
        <dbReference type="ARBA" id="ARBA00022475"/>
    </source>
</evidence>
<keyword evidence="2" id="KW-1003">Cell membrane</keyword>
<evidence type="ECO:0000313" key="9">
    <source>
        <dbReference type="Proteomes" id="UP000321275"/>
    </source>
</evidence>
<evidence type="ECO:0000256" key="3">
    <source>
        <dbReference type="ARBA" id="ARBA00022692"/>
    </source>
</evidence>
<feature type="transmembrane region" description="Helical" evidence="6">
    <location>
        <begin position="12"/>
        <end position="34"/>
    </location>
</feature>
<protein>
    <submittedName>
        <fullName evidence="8">ATP synthase subunit I</fullName>
    </submittedName>
</protein>
<dbReference type="GO" id="GO:0005886">
    <property type="term" value="C:plasma membrane"/>
    <property type="evidence" value="ECO:0007669"/>
    <property type="project" value="UniProtKB-SubCell"/>
</dbReference>
<comment type="subcellular location">
    <subcellularLocation>
        <location evidence="1">Cell membrane</location>
        <topology evidence="1">Multi-pass membrane protein</topology>
    </subcellularLocation>
</comment>
<feature type="transmembrane region" description="Helical" evidence="6">
    <location>
        <begin position="81"/>
        <end position="100"/>
    </location>
</feature>
<dbReference type="Proteomes" id="UP000651738">
    <property type="component" value="Unassembled WGS sequence"/>
</dbReference>
<evidence type="ECO:0000256" key="4">
    <source>
        <dbReference type="ARBA" id="ARBA00022989"/>
    </source>
</evidence>
<sequence>MHRAAQSRRRSLPVGGLIGAQLLVAVALAVLSALLSGGAAALSALSGATICVAGNAYFLWRASRIRGGRQPRRMVNNFYRAAAGKFGLTVALFVAAFVLVPPSNPALFFGAYVATQFAHWLAPWLLRKRSTP</sequence>
<dbReference type="Proteomes" id="UP000321275">
    <property type="component" value="Unassembled WGS sequence"/>
</dbReference>
<keyword evidence="5 6" id="KW-0472">Membrane</keyword>
<evidence type="ECO:0000313" key="10">
    <source>
        <dbReference type="Proteomes" id="UP000651738"/>
    </source>
</evidence>
<evidence type="ECO:0000256" key="1">
    <source>
        <dbReference type="ARBA" id="ARBA00004651"/>
    </source>
</evidence>
<accession>A0A510X864</accession>
<feature type="transmembrane region" description="Helical" evidence="6">
    <location>
        <begin position="40"/>
        <end position="60"/>
    </location>
</feature>
<dbReference type="Pfam" id="PF03899">
    <property type="entry name" value="ATP-synt_I"/>
    <property type="match status" value="1"/>
</dbReference>
<keyword evidence="3 6" id="KW-0812">Transmembrane</keyword>
<comment type="caution">
    <text evidence="7">The sequence shown here is derived from an EMBL/GenBank/DDBJ whole genome shotgun (WGS) entry which is preliminary data.</text>
</comment>
<dbReference type="AlphaFoldDB" id="A0A510X864"/>
<organism evidence="7 9">
    <name type="scientific">Bisbaumannia pacifica</name>
    <dbReference type="NCBI Taxonomy" id="77098"/>
    <lineage>
        <taxon>Bacteria</taxon>
        <taxon>Pseudomonadati</taxon>
        <taxon>Pseudomonadota</taxon>
        <taxon>Gammaproteobacteria</taxon>
        <taxon>Oceanospirillales</taxon>
        <taxon>Halomonadaceae</taxon>
        <taxon>Bisbaumannia</taxon>
    </lineage>
</organism>
<evidence type="ECO:0000313" key="8">
    <source>
        <dbReference type="EMBL" id="MBH8580759.1"/>
    </source>
</evidence>
<evidence type="ECO:0000256" key="5">
    <source>
        <dbReference type="ARBA" id="ARBA00023136"/>
    </source>
</evidence>
<evidence type="ECO:0000313" key="7">
    <source>
        <dbReference type="EMBL" id="GEK47181.1"/>
    </source>
</evidence>
<feature type="transmembrane region" description="Helical" evidence="6">
    <location>
        <begin position="106"/>
        <end position="126"/>
    </location>
</feature>